<dbReference type="Proteomes" id="UP000604825">
    <property type="component" value="Unassembled WGS sequence"/>
</dbReference>
<protein>
    <submittedName>
        <fullName evidence="2">Uncharacterized protein</fullName>
    </submittedName>
</protein>
<name>A0A811MRJ7_9POAL</name>
<dbReference type="AlphaFoldDB" id="A0A811MRJ7"/>
<keyword evidence="1" id="KW-0732">Signal</keyword>
<organism evidence="2 3">
    <name type="scientific">Miscanthus lutarioriparius</name>
    <dbReference type="NCBI Taxonomy" id="422564"/>
    <lineage>
        <taxon>Eukaryota</taxon>
        <taxon>Viridiplantae</taxon>
        <taxon>Streptophyta</taxon>
        <taxon>Embryophyta</taxon>
        <taxon>Tracheophyta</taxon>
        <taxon>Spermatophyta</taxon>
        <taxon>Magnoliopsida</taxon>
        <taxon>Liliopsida</taxon>
        <taxon>Poales</taxon>
        <taxon>Poaceae</taxon>
        <taxon>PACMAD clade</taxon>
        <taxon>Panicoideae</taxon>
        <taxon>Andropogonodae</taxon>
        <taxon>Andropogoneae</taxon>
        <taxon>Saccharinae</taxon>
        <taxon>Miscanthus</taxon>
    </lineage>
</organism>
<keyword evidence="3" id="KW-1185">Reference proteome</keyword>
<evidence type="ECO:0000313" key="3">
    <source>
        <dbReference type="Proteomes" id="UP000604825"/>
    </source>
</evidence>
<sequence>MAKAHVLLWPSAAVAVAVAVAVMSVVTAELAAVPVSGNGSAVGTLVGLPLLMAACGTRVEDQEAAEMDSEAHRVVALTVHGAQGTQPARRRQTCVPGNLWCQR</sequence>
<proteinExistence type="predicted"/>
<reference evidence="2" key="1">
    <citation type="submission" date="2020-10" db="EMBL/GenBank/DDBJ databases">
        <authorList>
            <person name="Han B."/>
            <person name="Lu T."/>
            <person name="Zhao Q."/>
            <person name="Huang X."/>
            <person name="Zhao Y."/>
        </authorList>
    </citation>
    <scope>NUCLEOTIDE SEQUENCE</scope>
</reference>
<gene>
    <name evidence="2" type="ORF">NCGR_LOCUS7199</name>
</gene>
<feature type="chain" id="PRO_5032388578" evidence="1">
    <location>
        <begin position="20"/>
        <end position="103"/>
    </location>
</feature>
<evidence type="ECO:0000313" key="2">
    <source>
        <dbReference type="EMBL" id="CAD6211206.1"/>
    </source>
</evidence>
<evidence type="ECO:0000256" key="1">
    <source>
        <dbReference type="SAM" id="SignalP"/>
    </source>
</evidence>
<comment type="caution">
    <text evidence="2">The sequence shown here is derived from an EMBL/GenBank/DDBJ whole genome shotgun (WGS) entry which is preliminary data.</text>
</comment>
<feature type="signal peptide" evidence="1">
    <location>
        <begin position="1"/>
        <end position="19"/>
    </location>
</feature>
<accession>A0A811MRJ7</accession>
<dbReference type="EMBL" id="CAJGYO010000002">
    <property type="protein sequence ID" value="CAD6211206.1"/>
    <property type="molecule type" value="Genomic_DNA"/>
</dbReference>